<organism evidence="1 2">
    <name type="scientific">Acanthochromis polyacanthus</name>
    <name type="common">spiny chromis</name>
    <dbReference type="NCBI Taxonomy" id="80966"/>
    <lineage>
        <taxon>Eukaryota</taxon>
        <taxon>Metazoa</taxon>
        <taxon>Chordata</taxon>
        <taxon>Craniata</taxon>
        <taxon>Vertebrata</taxon>
        <taxon>Euteleostomi</taxon>
        <taxon>Actinopterygii</taxon>
        <taxon>Neopterygii</taxon>
        <taxon>Teleostei</taxon>
        <taxon>Neoteleostei</taxon>
        <taxon>Acanthomorphata</taxon>
        <taxon>Ovalentaria</taxon>
        <taxon>Pomacentridae</taxon>
        <taxon>Acanthochromis</taxon>
    </lineage>
</organism>
<dbReference type="Ensembl" id="ENSAPOT00000032485.1">
    <property type="protein sequence ID" value="ENSAPOP00000013606.1"/>
    <property type="gene ID" value="ENSAPOG00000016407.1"/>
</dbReference>
<sequence>MSSGCRLAGRGHCVRLLARFFSFIWPEAVNVTRSTHNMRLNPGYQLCLVPGLDCEPGFKLYTVWLGLRLLSYRQQMMHH</sequence>
<evidence type="ECO:0008006" key="3">
    <source>
        <dbReference type="Google" id="ProtNLM"/>
    </source>
</evidence>
<evidence type="ECO:0000313" key="2">
    <source>
        <dbReference type="Proteomes" id="UP000257200"/>
    </source>
</evidence>
<reference evidence="1" key="1">
    <citation type="submission" date="2025-08" db="UniProtKB">
        <authorList>
            <consortium name="Ensembl"/>
        </authorList>
    </citation>
    <scope>IDENTIFICATION</scope>
</reference>
<reference evidence="1" key="2">
    <citation type="submission" date="2025-09" db="UniProtKB">
        <authorList>
            <consortium name="Ensembl"/>
        </authorList>
    </citation>
    <scope>IDENTIFICATION</scope>
</reference>
<dbReference type="AlphaFoldDB" id="A0A3Q1F733"/>
<keyword evidence="2" id="KW-1185">Reference proteome</keyword>
<evidence type="ECO:0000313" key="1">
    <source>
        <dbReference type="Ensembl" id="ENSAPOP00000013606.1"/>
    </source>
</evidence>
<dbReference type="Proteomes" id="UP000257200">
    <property type="component" value="Unplaced"/>
</dbReference>
<proteinExistence type="predicted"/>
<accession>A0A3Q1F733</accession>
<dbReference type="InParanoid" id="A0A3Q1F733"/>
<protein>
    <recommendedName>
        <fullName evidence="3">Secreted protein</fullName>
    </recommendedName>
</protein>
<name>A0A3Q1F733_9TELE</name>